<sequence>MDPTDTAPPASSPRNQRTVKSPKHSSKSRRKRQASQPGRRGRSRVLRSPHGIDAESPMSFGSVQSTSPVTSGVASPNAIPTKRHPCQRRQPPATPRLHPRIRSRNALKAAVDSCTWTKVRVPRLVMPGVLSGGRPPCDREASVAKRRRRVLTQGARRLRATVNRSVNPCQSFTRFVCDGWRRDNPHSVWQDQFRLVLKRLDTALHGVQWPRTGQNEEQRAAAVYQSCDDVFKGKRDELPAVKAALAEAGIIWPQISRGADVLYTLLYCSLKLGWDPLLHVNVDAISEKNVTLVVSPGRSIFILRGLYYRPHRSPGIGEAYFDFLRNAFRQAGNTSNSDVVTYNATAHYHNIAMPRLGRVVKDVPEAGPFADILASATHIDIAEVHWTETLQKLNVSQSANPPLLLTNHPTYMRGIVRTWTDLGNDPFHVFVSWCTVQVAALYSNEKLIFNHYDFNQLAVDFYHASFCVTRAAYFSRDGTFSKFNRDVLKRGSEDAARRLALSVRSAYFRRLSSWDHFDKNITVIANWSSLATVFRSFDYGKAKKTAYKQPFPDMSHSFVSNWKHSVLVKSSQEVQDLLAAIAQKLFYIHTKGFQDFELMPYSLSYPLFDFELPRAVNYGGLGSLVSSAISAGMLFWYRNRNSSLIQPFLDCMRRGPFGNVSSGIEAYANAALLLGPVVDAYNKSGEFYDMPVEGFEDYSGLQTLFMSHCYILCGGHSDPDGDAACDISLQYVPEFAEAFKCNQGDPMFPSHQCRLF</sequence>
<dbReference type="PANTHER" id="PTHR11733">
    <property type="entry name" value="ZINC METALLOPROTEASE FAMILY M13 NEPRILYSIN-RELATED"/>
    <property type="match status" value="1"/>
</dbReference>
<evidence type="ECO:0000313" key="5">
    <source>
        <dbReference type="Proteomes" id="UP000821853"/>
    </source>
</evidence>
<dbReference type="InterPro" id="IPR024079">
    <property type="entry name" value="MetalloPept_cat_dom_sf"/>
</dbReference>
<dbReference type="InterPro" id="IPR042089">
    <property type="entry name" value="Peptidase_M13_dom_2"/>
</dbReference>
<organism evidence="4 5">
    <name type="scientific">Haemaphysalis longicornis</name>
    <name type="common">Bush tick</name>
    <dbReference type="NCBI Taxonomy" id="44386"/>
    <lineage>
        <taxon>Eukaryota</taxon>
        <taxon>Metazoa</taxon>
        <taxon>Ecdysozoa</taxon>
        <taxon>Arthropoda</taxon>
        <taxon>Chelicerata</taxon>
        <taxon>Arachnida</taxon>
        <taxon>Acari</taxon>
        <taxon>Parasitiformes</taxon>
        <taxon>Ixodida</taxon>
        <taxon>Ixodoidea</taxon>
        <taxon>Ixodidae</taxon>
        <taxon>Haemaphysalinae</taxon>
        <taxon>Haemaphysalis</taxon>
    </lineage>
</organism>
<feature type="region of interest" description="Disordered" evidence="2">
    <location>
        <begin position="1"/>
        <end position="102"/>
    </location>
</feature>
<dbReference type="Gene3D" id="3.40.390.10">
    <property type="entry name" value="Collagenase (Catalytic Domain)"/>
    <property type="match status" value="2"/>
</dbReference>
<dbReference type="OMA" id="FNFERHS"/>
<dbReference type="GO" id="GO:0005886">
    <property type="term" value="C:plasma membrane"/>
    <property type="evidence" value="ECO:0007669"/>
    <property type="project" value="TreeGrafter"/>
</dbReference>
<dbReference type="Pfam" id="PF05649">
    <property type="entry name" value="Peptidase_M13_N"/>
    <property type="match status" value="1"/>
</dbReference>
<evidence type="ECO:0000256" key="2">
    <source>
        <dbReference type="SAM" id="MobiDB-lite"/>
    </source>
</evidence>
<proteinExistence type="inferred from homology"/>
<reference evidence="4 5" key="1">
    <citation type="journal article" date="2020" name="Cell">
        <title>Large-Scale Comparative Analyses of Tick Genomes Elucidate Their Genetic Diversity and Vector Capacities.</title>
        <authorList>
            <consortium name="Tick Genome and Microbiome Consortium (TIGMIC)"/>
            <person name="Jia N."/>
            <person name="Wang J."/>
            <person name="Shi W."/>
            <person name="Du L."/>
            <person name="Sun Y."/>
            <person name="Zhan W."/>
            <person name="Jiang J.F."/>
            <person name="Wang Q."/>
            <person name="Zhang B."/>
            <person name="Ji P."/>
            <person name="Bell-Sakyi L."/>
            <person name="Cui X.M."/>
            <person name="Yuan T.T."/>
            <person name="Jiang B.G."/>
            <person name="Yang W.F."/>
            <person name="Lam T.T."/>
            <person name="Chang Q.C."/>
            <person name="Ding S.J."/>
            <person name="Wang X.J."/>
            <person name="Zhu J.G."/>
            <person name="Ruan X.D."/>
            <person name="Zhao L."/>
            <person name="Wei J.T."/>
            <person name="Ye R.Z."/>
            <person name="Que T.C."/>
            <person name="Du C.H."/>
            <person name="Zhou Y.H."/>
            <person name="Cheng J.X."/>
            <person name="Dai P.F."/>
            <person name="Guo W.B."/>
            <person name="Han X.H."/>
            <person name="Huang E.J."/>
            <person name="Li L.F."/>
            <person name="Wei W."/>
            <person name="Gao Y.C."/>
            <person name="Liu J.Z."/>
            <person name="Shao H.Z."/>
            <person name="Wang X."/>
            <person name="Wang C.C."/>
            <person name="Yang T.C."/>
            <person name="Huo Q.B."/>
            <person name="Li W."/>
            <person name="Chen H.Y."/>
            <person name="Chen S.E."/>
            <person name="Zhou L.G."/>
            <person name="Ni X.B."/>
            <person name="Tian J.H."/>
            <person name="Sheng Y."/>
            <person name="Liu T."/>
            <person name="Pan Y.S."/>
            <person name="Xia L.Y."/>
            <person name="Li J."/>
            <person name="Zhao F."/>
            <person name="Cao W.C."/>
        </authorList>
    </citation>
    <scope>NUCLEOTIDE SEQUENCE [LARGE SCALE GENOMIC DNA]</scope>
    <source>
        <strain evidence="4">HaeL-2018</strain>
    </source>
</reference>
<accession>A0A9J6FSB8</accession>
<dbReference type="OrthoDB" id="6513030at2759"/>
<protein>
    <recommendedName>
        <fullName evidence="3">Peptidase M13 N-terminal domain-containing protein</fullName>
    </recommendedName>
</protein>
<dbReference type="SUPFAM" id="SSF55486">
    <property type="entry name" value="Metalloproteases ('zincins'), catalytic domain"/>
    <property type="match status" value="1"/>
</dbReference>
<dbReference type="AlphaFoldDB" id="A0A9J6FSB8"/>
<keyword evidence="5" id="KW-1185">Reference proteome</keyword>
<dbReference type="InterPro" id="IPR008753">
    <property type="entry name" value="Peptidase_M13_N"/>
</dbReference>
<evidence type="ECO:0000313" key="4">
    <source>
        <dbReference type="EMBL" id="KAH9366138.1"/>
    </source>
</evidence>
<name>A0A9J6FSB8_HAELO</name>
<evidence type="ECO:0000256" key="1">
    <source>
        <dbReference type="ARBA" id="ARBA00007357"/>
    </source>
</evidence>
<dbReference type="InterPro" id="IPR000718">
    <property type="entry name" value="Peptidase_M13"/>
</dbReference>
<feature type="compositionally biased region" description="Polar residues" evidence="2">
    <location>
        <begin position="59"/>
        <end position="74"/>
    </location>
</feature>
<dbReference type="PROSITE" id="PS51885">
    <property type="entry name" value="NEPRILYSIN"/>
    <property type="match status" value="1"/>
</dbReference>
<dbReference type="PANTHER" id="PTHR11733:SF241">
    <property type="entry name" value="GH26575P-RELATED"/>
    <property type="match status" value="1"/>
</dbReference>
<comment type="caution">
    <text evidence="4">The sequence shown here is derived from an EMBL/GenBank/DDBJ whole genome shotgun (WGS) entry which is preliminary data.</text>
</comment>
<feature type="domain" description="Peptidase M13 N-terminal" evidence="3">
    <location>
        <begin position="168"/>
        <end position="512"/>
    </location>
</feature>
<comment type="similarity">
    <text evidence="1">Belongs to the peptidase M13 family.</text>
</comment>
<evidence type="ECO:0000259" key="3">
    <source>
        <dbReference type="Pfam" id="PF05649"/>
    </source>
</evidence>
<dbReference type="VEuPathDB" id="VectorBase:HLOH_045645"/>
<dbReference type="GO" id="GO:0016485">
    <property type="term" value="P:protein processing"/>
    <property type="evidence" value="ECO:0007669"/>
    <property type="project" value="TreeGrafter"/>
</dbReference>
<feature type="compositionally biased region" description="Basic residues" evidence="2">
    <location>
        <begin position="20"/>
        <end position="47"/>
    </location>
</feature>
<dbReference type="EMBL" id="JABSTR010000004">
    <property type="protein sequence ID" value="KAH9366138.1"/>
    <property type="molecule type" value="Genomic_DNA"/>
</dbReference>
<dbReference type="Gene3D" id="1.10.1380.10">
    <property type="entry name" value="Neutral endopeptidase , domain2"/>
    <property type="match status" value="1"/>
</dbReference>
<dbReference type="Proteomes" id="UP000821853">
    <property type="component" value="Chromosome 2"/>
</dbReference>
<dbReference type="GO" id="GO:0004222">
    <property type="term" value="F:metalloendopeptidase activity"/>
    <property type="evidence" value="ECO:0007669"/>
    <property type="project" value="InterPro"/>
</dbReference>
<gene>
    <name evidence="4" type="ORF">HPB48_008139</name>
</gene>